<evidence type="ECO:0000313" key="4">
    <source>
        <dbReference type="Proteomes" id="UP001059480"/>
    </source>
</evidence>
<keyword evidence="4" id="KW-1185">Reference proteome</keyword>
<keyword evidence="2" id="KW-0812">Transmembrane</keyword>
<dbReference type="PANTHER" id="PTHR40070">
    <property type="entry name" value="UPF0478 PROTEIN YTXG"/>
    <property type="match status" value="1"/>
</dbReference>
<dbReference type="Pfam" id="PF06103">
    <property type="entry name" value="DUF948"/>
    <property type="match status" value="1"/>
</dbReference>
<comment type="caution">
    <text evidence="3">The sequence shown here is derived from an EMBL/GenBank/DDBJ whole genome shotgun (WGS) entry which is preliminary data.</text>
</comment>
<name>A0ABT1WNI3_9LACT</name>
<dbReference type="EMBL" id="JANHNZ010000004">
    <property type="protein sequence ID" value="MCQ9210051.1"/>
    <property type="molecule type" value="Genomic_DNA"/>
</dbReference>
<feature type="transmembrane region" description="Helical" evidence="2">
    <location>
        <begin position="6"/>
        <end position="24"/>
    </location>
</feature>
<gene>
    <name evidence="3" type="ORF">NPA36_05755</name>
</gene>
<keyword evidence="2" id="KW-1133">Transmembrane helix</keyword>
<accession>A0ABT1WNI3</accession>
<reference evidence="3" key="2">
    <citation type="journal article" date="2023" name="Curr. Microbiol.">
        <title>Granulicatella seriolae sp. nov., a Novel Facultative Anaerobe Isolated from Yellowtail Marine Fish.</title>
        <authorList>
            <person name="Lee M."/>
            <person name="Choi Y.J."/>
            <person name="Farooq A."/>
            <person name="Jeong J.B."/>
            <person name="Jung M.Y."/>
        </authorList>
    </citation>
    <scope>NUCLEOTIDE SEQUENCE</scope>
    <source>
        <strain evidence="3">S8</strain>
    </source>
</reference>
<protein>
    <submittedName>
        <fullName evidence="3">DUF948 domain-containing protein</fullName>
    </submittedName>
</protein>
<proteinExistence type="predicted"/>
<dbReference type="RefSeq" id="WP_256945166.1">
    <property type="nucleotide sequence ID" value="NZ_JANHNZ010000004.1"/>
</dbReference>
<evidence type="ECO:0000256" key="2">
    <source>
        <dbReference type="SAM" id="Phobius"/>
    </source>
</evidence>
<evidence type="ECO:0000313" key="3">
    <source>
        <dbReference type="EMBL" id="MCQ9210051.1"/>
    </source>
</evidence>
<dbReference type="PANTHER" id="PTHR40070:SF1">
    <property type="entry name" value="UPF0478 PROTEIN YTXG"/>
    <property type="match status" value="1"/>
</dbReference>
<dbReference type="Proteomes" id="UP001059480">
    <property type="component" value="Unassembled WGS sequence"/>
</dbReference>
<reference evidence="3" key="3">
    <citation type="journal article" date="2023" name="Microbiol. Resour. Announc.">
        <title>Draft Genome Sequence of Granulicatella sp. Strain S8, Isolated from a Marine Fish, Seriola quinqueradiata.</title>
        <authorList>
            <person name="Lee M."/>
            <person name="Farooq A."/>
            <person name="Jeong J.B."/>
            <person name="Jung M.Y."/>
        </authorList>
    </citation>
    <scope>NUCLEOTIDE SEQUENCE</scope>
    <source>
        <strain evidence="3">S8</strain>
    </source>
</reference>
<sequence>MNGFEIAAIIVAVALTIFIIYLALNLKKISNIFEQLKHTVVQANASIEIITKDVDRLSIEVEGLLNKANDLVDDVNGKLSKTDPLFTAIGDLGLTVSDVNESTHNLVAKVTGTDKRKKSSTLMKVGKSLFSSKPKESEPLNQEPIIEVVDNLVETPIEIPIEETVETPVEIPVETPVSIPTETIVYTEIKNQK</sequence>
<feature type="coiled-coil region" evidence="1">
    <location>
        <begin position="47"/>
        <end position="74"/>
    </location>
</feature>
<keyword evidence="2" id="KW-0472">Membrane</keyword>
<organism evidence="3 4">
    <name type="scientific">Granulicatella seriolae</name>
    <dbReference type="NCBI Taxonomy" id="2967226"/>
    <lineage>
        <taxon>Bacteria</taxon>
        <taxon>Bacillati</taxon>
        <taxon>Bacillota</taxon>
        <taxon>Bacilli</taxon>
        <taxon>Lactobacillales</taxon>
        <taxon>Carnobacteriaceae</taxon>
        <taxon>Granulicatella</taxon>
    </lineage>
</organism>
<keyword evidence="1" id="KW-0175">Coiled coil</keyword>
<reference evidence="3" key="1">
    <citation type="submission" date="2022-07" db="EMBL/GenBank/DDBJ databases">
        <authorList>
            <person name="Jung M.-Y."/>
            <person name="Lee M."/>
        </authorList>
    </citation>
    <scope>NUCLEOTIDE SEQUENCE</scope>
    <source>
        <strain evidence="3">S8</strain>
    </source>
</reference>
<evidence type="ECO:0000256" key="1">
    <source>
        <dbReference type="SAM" id="Coils"/>
    </source>
</evidence>
<dbReference type="InterPro" id="IPR009293">
    <property type="entry name" value="UPF0478"/>
</dbReference>